<evidence type="ECO:0000259" key="1">
    <source>
        <dbReference type="Pfam" id="PF12728"/>
    </source>
</evidence>
<gene>
    <name evidence="2" type="ORF">ABFV83_13150</name>
</gene>
<evidence type="ECO:0000313" key="2">
    <source>
        <dbReference type="EMBL" id="XBS52786.1"/>
    </source>
</evidence>
<sequence length="58" mass="6840">MYYNKADLQEIFGFGRDKMKKFLEKGILPIVRVNKDYLISKEELDAWFKKNAGKAINI</sequence>
<dbReference type="InterPro" id="IPR009061">
    <property type="entry name" value="DNA-bd_dom_put_sf"/>
</dbReference>
<name>A0AAU7PMI5_9FIRM</name>
<feature type="domain" description="Helix-turn-helix" evidence="1">
    <location>
        <begin position="2"/>
        <end position="51"/>
    </location>
</feature>
<dbReference type="AlphaFoldDB" id="A0AAU7PMI5"/>
<dbReference type="SUPFAM" id="SSF46955">
    <property type="entry name" value="Putative DNA-binding domain"/>
    <property type="match status" value="1"/>
</dbReference>
<dbReference type="InterPro" id="IPR041657">
    <property type="entry name" value="HTH_17"/>
</dbReference>
<dbReference type="Pfam" id="PF12728">
    <property type="entry name" value="HTH_17"/>
    <property type="match status" value="1"/>
</dbReference>
<dbReference type="RefSeq" id="WP_349944458.1">
    <property type="nucleotide sequence ID" value="NZ_CP157940.1"/>
</dbReference>
<organism evidence="2">
    <name type="scientific">Lacrimispora sp. BS-2</name>
    <dbReference type="NCBI Taxonomy" id="3151850"/>
    <lineage>
        <taxon>Bacteria</taxon>
        <taxon>Bacillati</taxon>
        <taxon>Bacillota</taxon>
        <taxon>Clostridia</taxon>
        <taxon>Lachnospirales</taxon>
        <taxon>Lachnospiraceae</taxon>
        <taxon>Lacrimispora</taxon>
    </lineage>
</organism>
<reference evidence="2" key="1">
    <citation type="submission" date="2024-06" db="EMBL/GenBank/DDBJ databases">
        <title>Lacrimispora cavernae sp. nov., a novel anaerobe isolated from bat guano pile inside a cave.</title>
        <authorList>
            <person name="Miller S.L."/>
            <person name="Lu N."/>
            <person name="King J."/>
            <person name="Sankaranarayanan K."/>
            <person name="Lawson P.A."/>
        </authorList>
    </citation>
    <scope>NUCLEOTIDE SEQUENCE</scope>
    <source>
        <strain evidence="2">BS-2</strain>
    </source>
</reference>
<proteinExistence type="predicted"/>
<accession>A0AAU7PMI5</accession>
<dbReference type="EMBL" id="CP157940">
    <property type="protein sequence ID" value="XBS52786.1"/>
    <property type="molecule type" value="Genomic_DNA"/>
</dbReference>
<protein>
    <submittedName>
        <fullName evidence="2">Helix-turn-helix domain-containing protein</fullName>
    </submittedName>
</protein>